<gene>
    <name evidence="3" type="ORF">Pta02_54620</name>
</gene>
<evidence type="ECO:0000313" key="4">
    <source>
        <dbReference type="Proteomes" id="UP000634476"/>
    </source>
</evidence>
<dbReference type="EMBL" id="BOOK01000039">
    <property type="protein sequence ID" value="GII03454.1"/>
    <property type="molecule type" value="Genomic_DNA"/>
</dbReference>
<evidence type="ECO:0000313" key="3">
    <source>
        <dbReference type="EMBL" id="GII03454.1"/>
    </source>
</evidence>
<organism evidence="3 4">
    <name type="scientific">Planobispora takensis</name>
    <dbReference type="NCBI Taxonomy" id="1367882"/>
    <lineage>
        <taxon>Bacteria</taxon>
        <taxon>Bacillati</taxon>
        <taxon>Actinomycetota</taxon>
        <taxon>Actinomycetes</taxon>
        <taxon>Streptosporangiales</taxon>
        <taxon>Streptosporangiaceae</taxon>
        <taxon>Planobispora</taxon>
    </lineage>
</organism>
<feature type="signal peptide" evidence="2">
    <location>
        <begin position="1"/>
        <end position="29"/>
    </location>
</feature>
<evidence type="ECO:0000256" key="1">
    <source>
        <dbReference type="SAM" id="MobiDB-lite"/>
    </source>
</evidence>
<dbReference type="RefSeq" id="WP_203877741.1">
    <property type="nucleotide sequence ID" value="NZ_BOOK01000039.1"/>
</dbReference>
<evidence type="ECO:0008006" key="5">
    <source>
        <dbReference type="Google" id="ProtNLM"/>
    </source>
</evidence>
<keyword evidence="2" id="KW-0732">Signal</keyword>
<feature type="region of interest" description="Disordered" evidence="1">
    <location>
        <begin position="53"/>
        <end position="75"/>
    </location>
</feature>
<accession>A0A8J3T9N4</accession>
<comment type="caution">
    <text evidence="3">The sequence shown here is derived from an EMBL/GenBank/DDBJ whole genome shotgun (WGS) entry which is preliminary data.</text>
</comment>
<reference evidence="3" key="1">
    <citation type="submission" date="2021-01" db="EMBL/GenBank/DDBJ databases">
        <title>Whole genome shotgun sequence of Planobispora takensis NBRC 109077.</title>
        <authorList>
            <person name="Komaki H."/>
            <person name="Tamura T."/>
        </authorList>
    </citation>
    <scope>NUCLEOTIDE SEQUENCE</scope>
    <source>
        <strain evidence="3">NBRC 109077</strain>
    </source>
</reference>
<name>A0A8J3T9N4_9ACTN</name>
<dbReference type="AlphaFoldDB" id="A0A8J3T9N4"/>
<proteinExistence type="predicted"/>
<dbReference type="Proteomes" id="UP000634476">
    <property type="component" value="Unassembled WGS sequence"/>
</dbReference>
<keyword evidence="4" id="KW-1185">Reference proteome</keyword>
<feature type="chain" id="PRO_5035149173" description="Lipoprotein" evidence="2">
    <location>
        <begin position="30"/>
        <end position="260"/>
    </location>
</feature>
<feature type="compositionally biased region" description="Basic and acidic residues" evidence="1">
    <location>
        <begin position="53"/>
        <end position="64"/>
    </location>
</feature>
<protein>
    <recommendedName>
        <fullName evidence="5">Lipoprotein</fullName>
    </recommendedName>
</protein>
<evidence type="ECO:0000256" key="2">
    <source>
        <dbReference type="SAM" id="SignalP"/>
    </source>
</evidence>
<dbReference type="Gene3D" id="2.50.20.20">
    <property type="match status" value="1"/>
</dbReference>
<sequence length="260" mass="27690">MNRFASGAATAAVTAVALAVPALVSPSHAQTAPPGPVTALKKQFVPGRGVKITEKTESSSDDYHSSSAKKNGVVGFNRSGPAGHDILIKSDPLGKDTKPGRILAVGSTRYGRGGLADDILPKGKKWLRVTSSAVPSPFTSPIYMLEPATLNTLLTTASSTSPGADSTTVYKGALTGATLYRVSPSYRSSFDDRDPTEDDAAMEVRWTLWIGRDRLPRRLVSTWRKQNKLLGTVKTTSDIRLSGWGTRVTLTRPPADQVTP</sequence>